<dbReference type="AlphaFoldDB" id="A0A0M0J8V7"/>
<feature type="binding site" evidence="7">
    <location>
        <position position="73"/>
    </location>
    <ligand>
        <name>ATP</name>
        <dbReference type="ChEBI" id="CHEBI:30616"/>
    </ligand>
</feature>
<proteinExistence type="inferred from homology"/>
<dbReference type="EMBL" id="JWZX01003239">
    <property type="protein sequence ID" value="KOO22915.1"/>
    <property type="molecule type" value="Genomic_DNA"/>
</dbReference>
<evidence type="ECO:0000256" key="5">
    <source>
        <dbReference type="ARBA" id="ARBA00022777"/>
    </source>
</evidence>
<dbReference type="PROSITE" id="PS50011">
    <property type="entry name" value="PROTEIN_KINASE_DOM"/>
    <property type="match status" value="1"/>
</dbReference>
<dbReference type="InterPro" id="IPR017441">
    <property type="entry name" value="Protein_kinase_ATP_BS"/>
</dbReference>
<feature type="region of interest" description="Disordered" evidence="10">
    <location>
        <begin position="280"/>
        <end position="320"/>
    </location>
</feature>
<feature type="region of interest" description="Disordered" evidence="10">
    <location>
        <begin position="1"/>
        <end position="21"/>
    </location>
</feature>
<evidence type="ECO:0000256" key="2">
    <source>
        <dbReference type="ARBA" id="ARBA00022553"/>
    </source>
</evidence>
<dbReference type="GO" id="GO:0004674">
    <property type="term" value="F:protein serine/threonine kinase activity"/>
    <property type="evidence" value="ECO:0007669"/>
    <property type="project" value="UniProtKB-KW"/>
</dbReference>
<dbReference type="SUPFAM" id="SSF56112">
    <property type="entry name" value="Protein kinase-like (PK-like)"/>
    <property type="match status" value="1"/>
</dbReference>
<accession>A0A0M0J8V7</accession>
<dbReference type="Gene3D" id="1.10.510.10">
    <property type="entry name" value="Transferase(Phosphotransferase) domain 1"/>
    <property type="match status" value="1"/>
</dbReference>
<evidence type="ECO:0000259" key="11">
    <source>
        <dbReference type="PROSITE" id="PS50011"/>
    </source>
</evidence>
<dbReference type="SMART" id="SM00220">
    <property type="entry name" value="S_TKc"/>
    <property type="match status" value="1"/>
</dbReference>
<keyword evidence="5 13" id="KW-0418">Kinase</keyword>
<feature type="domain" description="AGC-kinase C-terminal" evidence="12">
    <location>
        <begin position="351"/>
        <end position="410"/>
    </location>
</feature>
<comment type="similarity">
    <text evidence="8">Belongs to the protein kinase superfamily.</text>
</comment>
<dbReference type="InterPro" id="IPR000961">
    <property type="entry name" value="AGC-kinase_C"/>
</dbReference>
<evidence type="ECO:0000256" key="3">
    <source>
        <dbReference type="ARBA" id="ARBA00022679"/>
    </source>
</evidence>
<reference evidence="14" key="1">
    <citation type="journal article" date="2015" name="PLoS Genet.">
        <title>Genome Sequence and Transcriptome Analyses of Chrysochromulina tobin: Metabolic Tools for Enhanced Algal Fitness in the Prominent Order Prymnesiales (Haptophyceae).</title>
        <authorList>
            <person name="Hovde B.T."/>
            <person name="Deodato C.R."/>
            <person name="Hunsperger H.M."/>
            <person name="Ryken S.A."/>
            <person name="Yost W."/>
            <person name="Jha R.K."/>
            <person name="Patterson J."/>
            <person name="Monnat R.J. Jr."/>
            <person name="Barlow S.B."/>
            <person name="Starkenburg S.R."/>
            <person name="Cattolico R.A."/>
        </authorList>
    </citation>
    <scope>NUCLEOTIDE SEQUENCE</scope>
    <source>
        <strain evidence="14">CCMP291</strain>
    </source>
</reference>
<keyword evidence="2" id="KW-0597">Phosphoprotein</keyword>
<dbReference type="InterPro" id="IPR008271">
    <property type="entry name" value="Ser/Thr_kinase_AS"/>
</dbReference>
<evidence type="ECO:0000256" key="7">
    <source>
        <dbReference type="PROSITE-ProRule" id="PRU10141"/>
    </source>
</evidence>
<protein>
    <submittedName>
        <fullName evidence="13">Protein kinase brain isozyme</fullName>
    </submittedName>
</protein>
<gene>
    <name evidence="13" type="ORF">Ctob_006297</name>
</gene>
<dbReference type="InterPro" id="IPR000719">
    <property type="entry name" value="Prot_kinase_dom"/>
</dbReference>
<dbReference type="Gene3D" id="3.30.200.20">
    <property type="entry name" value="Phosphorylase Kinase, domain 1"/>
    <property type="match status" value="1"/>
</dbReference>
<evidence type="ECO:0000256" key="4">
    <source>
        <dbReference type="ARBA" id="ARBA00022741"/>
    </source>
</evidence>
<evidence type="ECO:0000313" key="14">
    <source>
        <dbReference type="Proteomes" id="UP000037460"/>
    </source>
</evidence>
<feature type="compositionally biased region" description="Low complexity" evidence="10">
    <location>
        <begin position="288"/>
        <end position="302"/>
    </location>
</feature>
<evidence type="ECO:0000256" key="9">
    <source>
        <dbReference type="SAM" id="Coils"/>
    </source>
</evidence>
<keyword evidence="4 7" id="KW-0547">Nucleotide-binding</keyword>
<dbReference type="PROSITE" id="PS00107">
    <property type="entry name" value="PROTEIN_KINASE_ATP"/>
    <property type="match status" value="1"/>
</dbReference>
<evidence type="ECO:0000256" key="6">
    <source>
        <dbReference type="ARBA" id="ARBA00022840"/>
    </source>
</evidence>
<evidence type="ECO:0000256" key="8">
    <source>
        <dbReference type="RuleBase" id="RU000304"/>
    </source>
</evidence>
<evidence type="ECO:0000259" key="12">
    <source>
        <dbReference type="PROSITE" id="PS51285"/>
    </source>
</evidence>
<keyword evidence="1 8" id="KW-0723">Serine/threonine-protein kinase</keyword>
<organism evidence="13 14">
    <name type="scientific">Chrysochromulina tobinii</name>
    <dbReference type="NCBI Taxonomy" id="1460289"/>
    <lineage>
        <taxon>Eukaryota</taxon>
        <taxon>Haptista</taxon>
        <taxon>Haptophyta</taxon>
        <taxon>Prymnesiophyceae</taxon>
        <taxon>Prymnesiales</taxon>
        <taxon>Chrysochromulinaceae</taxon>
        <taxon>Chrysochromulina</taxon>
    </lineage>
</organism>
<dbReference type="Proteomes" id="UP000037460">
    <property type="component" value="Unassembled WGS sequence"/>
</dbReference>
<dbReference type="InterPro" id="IPR011009">
    <property type="entry name" value="Kinase-like_dom_sf"/>
</dbReference>
<dbReference type="Pfam" id="PF00069">
    <property type="entry name" value="Pkinase"/>
    <property type="match status" value="1"/>
</dbReference>
<sequence length="488" mass="52044">EAKKLRLASKASGEGLRDSGAVIPPEPDASVVDGRRSCCAPSDFAILCMLGKGAFGRVALMRWRGDGRPYAMKTVRLDSLATDKMAIELVTERRVLTELSEAPHARLAYARCCFRSAKHLHFVMEFLQGGSLARLLDEAIQHQTQPGLALPEPIVRYYAAQLVLALGALHSRGMLYLDLKLENVILNARGDAKLVDFGFVRCDVDVGRLQAVKRAGGTRCYLAPEAILGLPVSAPCDWWALGVLVYELLVGYGPFRGDNDKALGAAICNSRLRFPRHCKEDDEDEDLPAGAPAAASPFASPSFGPPRPSSASSVTSNSSDGDFVRKLLTKKAEARLGTRGADECRAHPFLRSLDWAALEAGTLESPYVPVLSGETDVRYFARKFTSCSTPTSASEVGAGVESDVVVAQAEAAQAAAARKAELKEQERKLAEHAEAEAKAALAAKAAAASLAATAAKDAAVELATDAASEAAKKLRASQKKLRQATELL</sequence>
<evidence type="ECO:0000313" key="13">
    <source>
        <dbReference type="EMBL" id="KOO22915.1"/>
    </source>
</evidence>
<keyword evidence="9" id="KW-0175">Coiled coil</keyword>
<comment type="caution">
    <text evidence="13">The sequence shown here is derived from an EMBL/GenBank/DDBJ whole genome shotgun (WGS) entry which is preliminary data.</text>
</comment>
<feature type="coiled-coil region" evidence="9">
    <location>
        <begin position="406"/>
        <end position="443"/>
    </location>
</feature>
<feature type="non-terminal residue" evidence="13">
    <location>
        <position position="488"/>
    </location>
</feature>
<dbReference type="PROSITE" id="PS00108">
    <property type="entry name" value="PROTEIN_KINASE_ST"/>
    <property type="match status" value="1"/>
</dbReference>
<keyword evidence="14" id="KW-1185">Reference proteome</keyword>
<name>A0A0M0J8V7_9EUKA</name>
<evidence type="ECO:0000256" key="10">
    <source>
        <dbReference type="SAM" id="MobiDB-lite"/>
    </source>
</evidence>
<dbReference type="PROSITE" id="PS51285">
    <property type="entry name" value="AGC_KINASE_CTER"/>
    <property type="match status" value="1"/>
</dbReference>
<feature type="domain" description="Protein kinase" evidence="11">
    <location>
        <begin position="44"/>
        <end position="350"/>
    </location>
</feature>
<feature type="compositionally biased region" description="Low complexity" evidence="10">
    <location>
        <begin position="309"/>
        <end position="319"/>
    </location>
</feature>
<evidence type="ECO:0000256" key="1">
    <source>
        <dbReference type="ARBA" id="ARBA00022527"/>
    </source>
</evidence>
<dbReference type="OrthoDB" id="3638488at2759"/>
<keyword evidence="6 7" id="KW-0067">ATP-binding</keyword>
<dbReference type="PANTHER" id="PTHR24351">
    <property type="entry name" value="RIBOSOMAL PROTEIN S6 KINASE"/>
    <property type="match status" value="1"/>
</dbReference>
<keyword evidence="3" id="KW-0808">Transferase</keyword>
<dbReference type="GO" id="GO:0005524">
    <property type="term" value="F:ATP binding"/>
    <property type="evidence" value="ECO:0007669"/>
    <property type="project" value="UniProtKB-UniRule"/>
</dbReference>
<feature type="non-terminal residue" evidence="13">
    <location>
        <position position="1"/>
    </location>
</feature>